<dbReference type="Gramene" id="ONK63284">
    <property type="protein sequence ID" value="ONK63284"/>
    <property type="gene ID" value="A4U43_C07F13380"/>
</dbReference>
<keyword evidence="9" id="KW-1185">Reference proteome</keyword>
<dbReference type="InterPro" id="IPR017907">
    <property type="entry name" value="Znf_RING_CS"/>
</dbReference>
<dbReference type="PROSITE" id="PS50016">
    <property type="entry name" value="ZF_PHD_2"/>
    <property type="match status" value="1"/>
</dbReference>
<feature type="compositionally biased region" description="Basic residues" evidence="5">
    <location>
        <begin position="147"/>
        <end position="186"/>
    </location>
</feature>
<dbReference type="AlphaFoldDB" id="A0A5P1EBU1"/>
<feature type="region of interest" description="Disordered" evidence="5">
    <location>
        <begin position="1"/>
        <end position="196"/>
    </location>
</feature>
<feature type="domain" description="RING-type" evidence="7">
    <location>
        <begin position="442"/>
        <end position="484"/>
    </location>
</feature>
<dbReference type="InterPro" id="IPR013083">
    <property type="entry name" value="Znf_RING/FYVE/PHD"/>
</dbReference>
<feature type="compositionally biased region" description="Basic and acidic residues" evidence="5">
    <location>
        <begin position="306"/>
        <end position="324"/>
    </location>
</feature>
<evidence type="ECO:0000256" key="5">
    <source>
        <dbReference type="SAM" id="MobiDB-lite"/>
    </source>
</evidence>
<dbReference type="PANTHER" id="PTHR47177:SF3">
    <property type="entry name" value="F18C1.6 PROTEIN"/>
    <property type="match status" value="1"/>
</dbReference>
<feature type="compositionally biased region" description="Basic residues" evidence="5">
    <location>
        <begin position="79"/>
        <end position="90"/>
    </location>
</feature>
<feature type="compositionally biased region" description="Acidic residues" evidence="5">
    <location>
        <begin position="26"/>
        <end position="50"/>
    </location>
</feature>
<dbReference type="Proteomes" id="UP000243459">
    <property type="component" value="Chromosome 7"/>
</dbReference>
<evidence type="ECO:0000256" key="1">
    <source>
        <dbReference type="ARBA" id="ARBA00022723"/>
    </source>
</evidence>
<dbReference type="PROSITE" id="PS50089">
    <property type="entry name" value="ZF_RING_2"/>
    <property type="match status" value="1"/>
</dbReference>
<evidence type="ECO:0000256" key="3">
    <source>
        <dbReference type="ARBA" id="ARBA00022833"/>
    </source>
</evidence>
<gene>
    <name evidence="8" type="ORF">A4U43_C07F13380</name>
</gene>
<feature type="domain" description="PHD-type" evidence="6">
    <location>
        <begin position="533"/>
        <end position="582"/>
    </location>
</feature>
<keyword evidence="1" id="KW-0479">Metal-binding</keyword>
<feature type="compositionally biased region" description="Acidic residues" evidence="5">
    <location>
        <begin position="277"/>
        <end position="289"/>
    </location>
</feature>
<evidence type="ECO:0000313" key="8">
    <source>
        <dbReference type="EMBL" id="ONK63284.1"/>
    </source>
</evidence>
<evidence type="ECO:0000313" key="9">
    <source>
        <dbReference type="Proteomes" id="UP000243459"/>
    </source>
</evidence>
<dbReference type="SMART" id="SM00249">
    <property type="entry name" value="PHD"/>
    <property type="match status" value="1"/>
</dbReference>
<proteinExistence type="predicted"/>
<dbReference type="InterPro" id="IPR011011">
    <property type="entry name" value="Znf_FYVE_PHD"/>
</dbReference>
<protein>
    <recommendedName>
        <fullName evidence="10">PHD-type domain-containing protein</fullName>
    </recommendedName>
</protein>
<dbReference type="Pfam" id="PF13639">
    <property type="entry name" value="zf-RING_2"/>
    <property type="match status" value="1"/>
</dbReference>
<dbReference type="EMBL" id="CM007387">
    <property type="protein sequence ID" value="ONK63284.1"/>
    <property type="molecule type" value="Genomic_DNA"/>
</dbReference>
<dbReference type="SUPFAM" id="SSF57850">
    <property type="entry name" value="RING/U-box"/>
    <property type="match status" value="1"/>
</dbReference>
<evidence type="ECO:0000259" key="7">
    <source>
        <dbReference type="PROSITE" id="PS50089"/>
    </source>
</evidence>
<feature type="compositionally biased region" description="Acidic residues" evidence="5">
    <location>
        <begin position="119"/>
        <end position="143"/>
    </location>
</feature>
<keyword evidence="2 4" id="KW-0863">Zinc-finger</keyword>
<dbReference type="Gene3D" id="3.30.40.10">
    <property type="entry name" value="Zinc/RING finger domain, C3HC4 (zinc finger)"/>
    <property type="match status" value="2"/>
</dbReference>
<dbReference type="SUPFAM" id="SSF57903">
    <property type="entry name" value="FYVE/PHD zinc finger"/>
    <property type="match status" value="1"/>
</dbReference>
<feature type="compositionally biased region" description="Acidic residues" evidence="5">
    <location>
        <begin position="60"/>
        <end position="74"/>
    </location>
</feature>
<feature type="compositionally biased region" description="Basic residues" evidence="5">
    <location>
        <begin position="247"/>
        <end position="260"/>
    </location>
</feature>
<evidence type="ECO:0000259" key="6">
    <source>
        <dbReference type="PROSITE" id="PS50016"/>
    </source>
</evidence>
<sequence length="846" mass="96479">MARGGRVIYKKPNNGSRKRKPRSKDDEEDDDGDEEYLIEEDEDEESESNYESDVNSRDLSDEESFEFDESDGESEIARSPKKKQRGYKKPRVSDDEVTEDLPKRGRGRAKKRESRDSDYEFDEEEDEDEDFSPDEDDFDEDEGLLVSKRRGAVKNVRKRRRSKVSKTKGRKKGRSNALPARKRQKRTIGSSDDDDDDFVVKDRVLVGRKRTKRTNKRSSVDSESLNSYFVTSDDDFVKKDIALINKQRKNKKTAAKKTVKKKMEGPKKWRKKRSAEDSESSDSDFVVSDDDFDLEDDFNYVQEQIVVDKRQTKNEKQKDVGFNDRKRRKRVVDSSDSDYLISENDDEFLIEDEFLIDKERNQSKKTRGKRTGPKTKRKRSNSLVDSDSESLDVDEMTLEEEVMDLRRGGLLMIEQPKRVTATKKAEEKGKERQVDSSGKQVCGVCLSEEKKSVIQGLLNCCSHYFCFACIMEWSKVESRCPLCKRRFETITKLGRSDPEFGMSSSAVVRVQKRDQVYQPSEEELRGMLDPYENVVCMECQQGGDDNLMLLCDICDSSAHTYCVGLGREVPEGNWYCECCRSVNEAASQSQFQETTTGQEPINNSFFSATSLNVDSPRPVSLFGCPSSLRIDLNASPRDFPGDNHFVPSPISGSGASTLMGRRHIRQRIHVILSTDRQRRTPTRTNTSQPSSVATIAENWETSPMAGNLSLPSLLGFQQQQQNPRPFFHTHTNLAPCMLSEGSSLRHVDGAKEEVRKMVRHHLKDLAKNRTVDHSTFKEIARNSTHTILAACGIEHRRSMVTSVSEPPDNCVHDSDDGPEHLLKGCCSSCFNSFVKDVVRRLIDTKT</sequence>
<feature type="region of interest" description="Disordered" evidence="5">
    <location>
        <begin position="247"/>
        <end position="289"/>
    </location>
</feature>
<feature type="compositionally biased region" description="Basic residues" evidence="5">
    <location>
        <begin position="363"/>
        <end position="380"/>
    </location>
</feature>
<dbReference type="InterPro" id="IPR019787">
    <property type="entry name" value="Znf_PHD-finger"/>
</dbReference>
<feature type="region of interest" description="Disordered" evidence="5">
    <location>
        <begin position="305"/>
        <end position="336"/>
    </location>
</feature>
<name>A0A5P1EBU1_ASPOF</name>
<dbReference type="Pfam" id="PF00628">
    <property type="entry name" value="PHD"/>
    <property type="match status" value="1"/>
</dbReference>
<evidence type="ECO:0000256" key="2">
    <source>
        <dbReference type="ARBA" id="ARBA00022771"/>
    </source>
</evidence>
<feature type="region of interest" description="Disordered" evidence="5">
    <location>
        <begin position="361"/>
        <end position="391"/>
    </location>
</feature>
<organism evidence="8 9">
    <name type="scientific">Asparagus officinalis</name>
    <name type="common">Garden asparagus</name>
    <dbReference type="NCBI Taxonomy" id="4686"/>
    <lineage>
        <taxon>Eukaryota</taxon>
        <taxon>Viridiplantae</taxon>
        <taxon>Streptophyta</taxon>
        <taxon>Embryophyta</taxon>
        <taxon>Tracheophyta</taxon>
        <taxon>Spermatophyta</taxon>
        <taxon>Magnoliopsida</taxon>
        <taxon>Liliopsida</taxon>
        <taxon>Asparagales</taxon>
        <taxon>Asparagaceae</taxon>
        <taxon>Asparagoideae</taxon>
        <taxon>Asparagus</taxon>
    </lineage>
</organism>
<reference evidence="9" key="1">
    <citation type="journal article" date="2017" name="Nat. Commun.">
        <title>The asparagus genome sheds light on the origin and evolution of a young Y chromosome.</title>
        <authorList>
            <person name="Harkess A."/>
            <person name="Zhou J."/>
            <person name="Xu C."/>
            <person name="Bowers J.E."/>
            <person name="Van der Hulst R."/>
            <person name="Ayyampalayam S."/>
            <person name="Mercati F."/>
            <person name="Riccardi P."/>
            <person name="McKain M.R."/>
            <person name="Kakrana A."/>
            <person name="Tang H."/>
            <person name="Ray J."/>
            <person name="Groenendijk J."/>
            <person name="Arikit S."/>
            <person name="Mathioni S.M."/>
            <person name="Nakano M."/>
            <person name="Shan H."/>
            <person name="Telgmann-Rauber A."/>
            <person name="Kanno A."/>
            <person name="Yue Z."/>
            <person name="Chen H."/>
            <person name="Li W."/>
            <person name="Chen Y."/>
            <person name="Xu X."/>
            <person name="Zhang Y."/>
            <person name="Luo S."/>
            <person name="Chen H."/>
            <person name="Gao J."/>
            <person name="Mao Z."/>
            <person name="Pires J.C."/>
            <person name="Luo M."/>
            <person name="Kudrna D."/>
            <person name="Wing R.A."/>
            <person name="Meyers B.C."/>
            <person name="Yi K."/>
            <person name="Kong H."/>
            <person name="Lavrijsen P."/>
            <person name="Sunseri F."/>
            <person name="Falavigna A."/>
            <person name="Ye Y."/>
            <person name="Leebens-Mack J.H."/>
            <person name="Chen G."/>
        </authorList>
    </citation>
    <scope>NUCLEOTIDE SEQUENCE [LARGE SCALE GENOMIC DNA]</scope>
    <source>
        <strain evidence="9">cv. DH0086</strain>
    </source>
</reference>
<evidence type="ECO:0000256" key="4">
    <source>
        <dbReference type="PROSITE-ProRule" id="PRU00175"/>
    </source>
</evidence>
<dbReference type="GO" id="GO:0008270">
    <property type="term" value="F:zinc ion binding"/>
    <property type="evidence" value="ECO:0007669"/>
    <property type="project" value="UniProtKB-KW"/>
</dbReference>
<keyword evidence="3" id="KW-0862">Zinc</keyword>
<dbReference type="PANTHER" id="PTHR47177">
    <property type="entry name" value="F18C1.6 PROTEIN"/>
    <property type="match status" value="1"/>
</dbReference>
<dbReference type="InterPro" id="IPR001841">
    <property type="entry name" value="Znf_RING"/>
</dbReference>
<dbReference type="SMART" id="SM00184">
    <property type="entry name" value="RING"/>
    <property type="match status" value="1"/>
</dbReference>
<dbReference type="InterPro" id="IPR058746">
    <property type="entry name" value="Znf_RING-type_Topors"/>
</dbReference>
<dbReference type="PROSITE" id="PS00518">
    <property type="entry name" value="ZF_RING_1"/>
    <property type="match status" value="1"/>
</dbReference>
<dbReference type="InterPro" id="IPR001965">
    <property type="entry name" value="Znf_PHD"/>
</dbReference>
<dbReference type="CDD" id="cd16574">
    <property type="entry name" value="RING-HC_Topors"/>
    <property type="match status" value="1"/>
</dbReference>
<dbReference type="OrthoDB" id="365379at2759"/>
<evidence type="ECO:0008006" key="10">
    <source>
        <dbReference type="Google" id="ProtNLM"/>
    </source>
</evidence>
<accession>A0A5P1EBU1</accession>